<dbReference type="GO" id="GO:0001518">
    <property type="term" value="C:voltage-gated sodium channel complex"/>
    <property type="evidence" value="ECO:0007669"/>
    <property type="project" value="TreeGrafter"/>
</dbReference>
<dbReference type="OrthoDB" id="431720at2759"/>
<feature type="transmembrane region" description="Helical" evidence="12">
    <location>
        <begin position="491"/>
        <end position="508"/>
    </location>
</feature>
<dbReference type="EMBL" id="JNBS01004880">
    <property type="protein sequence ID" value="OQR81874.1"/>
    <property type="molecule type" value="Genomic_DNA"/>
</dbReference>
<dbReference type="InterPro" id="IPR005821">
    <property type="entry name" value="Ion_trans_dom"/>
</dbReference>
<feature type="transmembrane region" description="Helical" evidence="12">
    <location>
        <begin position="393"/>
        <end position="419"/>
    </location>
</feature>
<evidence type="ECO:0000256" key="3">
    <source>
        <dbReference type="ARBA" id="ARBA00022692"/>
    </source>
</evidence>
<feature type="transmembrane region" description="Helical" evidence="12">
    <location>
        <begin position="873"/>
        <end position="894"/>
    </location>
</feature>
<feature type="transmembrane region" description="Helical" evidence="12">
    <location>
        <begin position="1124"/>
        <end position="1149"/>
    </location>
</feature>
<dbReference type="Gene3D" id="1.20.120.350">
    <property type="entry name" value="Voltage-gated potassium channels. Chain C"/>
    <property type="match status" value="3"/>
</dbReference>
<feature type="transmembrane region" description="Helical" evidence="12">
    <location>
        <begin position="906"/>
        <end position="927"/>
    </location>
</feature>
<keyword evidence="15" id="KW-1185">Reference proteome</keyword>
<keyword evidence="10" id="KW-0407">Ion channel</keyword>
<protein>
    <submittedName>
        <fullName evidence="14">Voltage-gated Ion Channel (VIC) Superfamily</fullName>
    </submittedName>
</protein>
<dbReference type="InterPro" id="IPR027359">
    <property type="entry name" value="Volt_channel_dom_sf"/>
</dbReference>
<evidence type="ECO:0000256" key="4">
    <source>
        <dbReference type="ARBA" id="ARBA00022737"/>
    </source>
</evidence>
<comment type="subcellular location">
    <subcellularLocation>
        <location evidence="1">Membrane</location>
        <topology evidence="1">Multi-pass membrane protein</topology>
    </subcellularLocation>
</comment>
<dbReference type="GO" id="GO:0005248">
    <property type="term" value="F:voltage-gated sodium channel activity"/>
    <property type="evidence" value="ECO:0007669"/>
    <property type="project" value="TreeGrafter"/>
</dbReference>
<name>A0A1V9Y856_9STRA</name>
<feature type="domain" description="Ion transport" evidence="13">
    <location>
        <begin position="491"/>
        <end position="733"/>
    </location>
</feature>
<keyword evidence="2" id="KW-0813">Transport</keyword>
<feature type="non-terminal residue" evidence="14">
    <location>
        <position position="1208"/>
    </location>
</feature>
<keyword evidence="6 12" id="KW-1133">Transmembrane helix</keyword>
<feature type="transmembrane region" description="Helical" evidence="12">
    <location>
        <begin position="528"/>
        <end position="549"/>
    </location>
</feature>
<keyword evidence="7" id="KW-0406">Ion transport</keyword>
<evidence type="ECO:0000313" key="15">
    <source>
        <dbReference type="Proteomes" id="UP000243217"/>
    </source>
</evidence>
<keyword evidence="9" id="KW-0325">Glycoprotein</keyword>
<keyword evidence="5" id="KW-0851">Voltage-gated channel</keyword>
<evidence type="ECO:0000256" key="8">
    <source>
        <dbReference type="ARBA" id="ARBA00023136"/>
    </source>
</evidence>
<feature type="transmembrane region" description="Helical" evidence="12">
    <location>
        <begin position="363"/>
        <end position="381"/>
    </location>
</feature>
<gene>
    <name evidence="14" type="ORF">THRCLA_11325</name>
</gene>
<feature type="transmembrane region" description="Helical" evidence="12">
    <location>
        <begin position="835"/>
        <end position="853"/>
    </location>
</feature>
<evidence type="ECO:0000256" key="5">
    <source>
        <dbReference type="ARBA" id="ARBA00022882"/>
    </source>
</evidence>
<dbReference type="SUPFAM" id="SSF81324">
    <property type="entry name" value="Voltage-gated potassium channels"/>
    <property type="match status" value="3"/>
</dbReference>
<feature type="transmembrane region" description="Helical" evidence="12">
    <location>
        <begin position="74"/>
        <end position="95"/>
    </location>
</feature>
<feature type="transmembrane region" description="Helical" evidence="12">
    <location>
        <begin position="607"/>
        <end position="635"/>
    </location>
</feature>
<evidence type="ECO:0000256" key="12">
    <source>
        <dbReference type="SAM" id="Phobius"/>
    </source>
</evidence>
<dbReference type="STRING" id="74557.A0A1V9Y856"/>
<evidence type="ECO:0000313" key="14">
    <source>
        <dbReference type="EMBL" id="OQR81874.1"/>
    </source>
</evidence>
<evidence type="ECO:0000256" key="11">
    <source>
        <dbReference type="SAM" id="MobiDB-lite"/>
    </source>
</evidence>
<proteinExistence type="predicted"/>
<evidence type="ECO:0000256" key="9">
    <source>
        <dbReference type="ARBA" id="ARBA00023180"/>
    </source>
</evidence>
<dbReference type="Pfam" id="PF00520">
    <property type="entry name" value="Ion_trans"/>
    <property type="match status" value="3"/>
</dbReference>
<feature type="transmembrane region" description="Helical" evidence="12">
    <location>
        <begin position="146"/>
        <end position="164"/>
    </location>
</feature>
<organism evidence="14 15">
    <name type="scientific">Thraustotheca clavata</name>
    <dbReference type="NCBI Taxonomy" id="74557"/>
    <lineage>
        <taxon>Eukaryota</taxon>
        <taxon>Sar</taxon>
        <taxon>Stramenopiles</taxon>
        <taxon>Oomycota</taxon>
        <taxon>Saprolegniomycetes</taxon>
        <taxon>Saprolegniales</taxon>
        <taxon>Achlyaceae</taxon>
        <taxon>Thraustotheca</taxon>
    </lineage>
</organism>
<dbReference type="Proteomes" id="UP000243217">
    <property type="component" value="Unassembled WGS sequence"/>
</dbReference>
<feature type="region of interest" description="Disordered" evidence="11">
    <location>
        <begin position="1"/>
        <end position="26"/>
    </location>
</feature>
<feature type="compositionally biased region" description="Polar residues" evidence="11">
    <location>
        <begin position="1"/>
        <end position="12"/>
    </location>
</feature>
<evidence type="ECO:0000259" key="13">
    <source>
        <dbReference type="Pfam" id="PF00520"/>
    </source>
</evidence>
<keyword evidence="8 12" id="KW-0472">Membrane</keyword>
<feature type="transmembrane region" description="Helical" evidence="12">
    <location>
        <begin position="115"/>
        <end position="134"/>
    </location>
</feature>
<feature type="transmembrane region" description="Helical" evidence="12">
    <location>
        <begin position="201"/>
        <end position="224"/>
    </location>
</feature>
<evidence type="ECO:0000256" key="6">
    <source>
        <dbReference type="ARBA" id="ARBA00022989"/>
    </source>
</evidence>
<keyword evidence="3 12" id="KW-0812">Transmembrane</keyword>
<dbReference type="PANTHER" id="PTHR10037">
    <property type="entry name" value="VOLTAGE-GATED CATION CHANNEL CALCIUM AND SODIUM"/>
    <property type="match status" value="1"/>
</dbReference>
<dbReference type="AlphaFoldDB" id="A0A1V9Y856"/>
<reference evidence="14 15" key="1">
    <citation type="journal article" date="2014" name="Genome Biol. Evol.">
        <title>The secreted proteins of Achlya hypogyna and Thraustotheca clavata identify the ancestral oomycete secretome and reveal gene acquisitions by horizontal gene transfer.</title>
        <authorList>
            <person name="Misner I."/>
            <person name="Blouin N."/>
            <person name="Leonard G."/>
            <person name="Richards T.A."/>
            <person name="Lane C.E."/>
        </authorList>
    </citation>
    <scope>NUCLEOTIDE SEQUENCE [LARGE SCALE GENOMIC DNA]</scope>
    <source>
        <strain evidence="14 15">ATCC 34112</strain>
    </source>
</reference>
<dbReference type="PANTHER" id="PTHR10037:SF62">
    <property type="entry name" value="SODIUM CHANNEL PROTEIN 60E"/>
    <property type="match status" value="1"/>
</dbReference>
<comment type="caution">
    <text evidence="14">The sequence shown here is derived from an EMBL/GenBank/DDBJ whole genome shotgun (WGS) entry which is preliminary data.</text>
</comment>
<sequence>MNQVVPSSTLEHSSIPRKRPLNPGNSLRKWVRQSTSRAIRRHKPAAIALGCLSLNNPLRKLCLAIVMWKWFERFIMVCVLFNTLLLGLVDYTNAVDGVPNPLSPRNMLIDRVNSISLYIFIGEATIKIIALGFVQGKGTYLSDGWNRLDFIIIVSGAFSLFYSSGKLGVLRVLRILRPLRALHSVPGLKVLSGSLLSSLPALGNVAIILAFSYLVFAILGMELWRNSWHYRCRLTPFPVRFDPLAWNATSLTLNTSYLTSVMGNPDQYRCLPINNNDTWPNLMPCIWPTDPAEDSNTPWLCSASTSWGRQCGTNRTCGSNYDPYGNPRFSDLLAPGMTSPLSIMRLAEFNQNLNFGYTSFDNVYSTFVIIIQIVTASGWMVLTETTQDAGGSIAAFIYFNAIFFIGACFLLQLNMAVLFSEFEKAKEQHSRMVDNQRRLSMQSSFTGSFKSLPSRTMLAVPKLPRVVDLPKWTAYSTFQKRLKKIVKTKKFSRLSMLMTIANVAVLTTDHHPSSRFYQEVCDVLNSIFLLYFFVEMTMKMLGLSVSTYWSDKFNRFDCFTVVTGIVEMMLNPPFYIDGTISGASGFTALRAIRAIKLARAWKSLNKLLMSIMAAMGEILNFLFFLVLFLYIFALLGMEVFATRFQFDSNNYPMPYNSTSPSVQTHRSNFDTILWAFFTVFQVITYDNYSALIWDGWISAGWIAPLYFSGIVVLGVWVVMNMFSAILVESVMVESQEANSTSDTSSTESNEGEENLIASGVGPPFHNRMIKHAQASQVRRLRFALRRVLQLHHHLPPNEFMGEDGHIAVFEGKSLCLFSLRNPLRHYCIQIVGHKAFTIFISLVIGFSCIMTAMDTPLLDPNSDVGRLINACNYTFAVIFTSELVMNVIAKGLLFGSDAYMKDGWRILDAFIVAVSLIPLLVQTTSAVTGLRALRSLRALRPLRVINKLPQLKVVVNTLFRCLPDMGRAFLFVGFMLYIFGIMTTILFKGAIQTCSSSPYNYGTNGPPPWFPQNYSGSFSQDDLNDFDIMTYPRDYFSMGISTQAIVTSAYASCGLSLNDIPTSKQVCLCFNQTWSSPTPQVFDNIIWSVGGLYELTTLEGWTAVALACIDSVGPDMQPIPNSRLWVMVFWWIFIIVCSFFVTNLFIAVLCDAFMRENYGTLITEEQMQWIKLQRQVLAMRPHVVYPVPTNLWRRVSYRIVHFTYFEHL</sequence>
<keyword evidence="4" id="KW-0677">Repeat</keyword>
<accession>A0A1V9Y856</accession>
<feature type="transmembrane region" description="Helical" evidence="12">
    <location>
        <begin position="968"/>
        <end position="987"/>
    </location>
</feature>
<evidence type="ECO:0000256" key="10">
    <source>
        <dbReference type="ARBA" id="ARBA00023303"/>
    </source>
</evidence>
<dbReference type="Gene3D" id="1.10.287.70">
    <property type="match status" value="3"/>
</dbReference>
<feature type="domain" description="Ion transport" evidence="13">
    <location>
        <begin position="833"/>
        <end position="1155"/>
    </location>
</feature>
<dbReference type="FunFam" id="1.20.120.350:FF:000009">
    <property type="entry name" value="Voltage-dependent T-type calcium channel subunit alpha"/>
    <property type="match status" value="1"/>
</dbReference>
<evidence type="ECO:0000256" key="1">
    <source>
        <dbReference type="ARBA" id="ARBA00004141"/>
    </source>
</evidence>
<evidence type="ECO:0000256" key="2">
    <source>
        <dbReference type="ARBA" id="ARBA00022448"/>
    </source>
</evidence>
<evidence type="ECO:0000256" key="7">
    <source>
        <dbReference type="ARBA" id="ARBA00023065"/>
    </source>
</evidence>
<feature type="domain" description="Ion transport" evidence="13">
    <location>
        <begin position="68"/>
        <end position="428"/>
    </location>
</feature>
<dbReference type="InterPro" id="IPR043203">
    <property type="entry name" value="VGCC_Ca_Na"/>
</dbReference>
<feature type="transmembrane region" description="Helical" evidence="12">
    <location>
        <begin position="705"/>
        <end position="727"/>
    </location>
</feature>